<dbReference type="Pfam" id="PF13749">
    <property type="entry name" value="HATPase_c_4"/>
    <property type="match status" value="1"/>
</dbReference>
<dbReference type="Gene3D" id="3.30.565.60">
    <property type="match status" value="1"/>
</dbReference>
<name>A0A1H3WFC4_BIZPA</name>
<dbReference type="InterPro" id="IPR038461">
    <property type="entry name" value="Schlafen_AlbA_2_dom_sf"/>
</dbReference>
<keyword evidence="3" id="KW-1185">Reference proteome</keyword>
<organism evidence="2 3">
    <name type="scientific">Bizionia paragorgiae</name>
    <dbReference type="NCBI Taxonomy" id="283786"/>
    <lineage>
        <taxon>Bacteria</taxon>
        <taxon>Pseudomonadati</taxon>
        <taxon>Bacteroidota</taxon>
        <taxon>Flavobacteriia</taxon>
        <taxon>Flavobacteriales</taxon>
        <taxon>Flavobacteriaceae</taxon>
        <taxon>Bizionia</taxon>
    </lineage>
</organism>
<proteinExistence type="predicted"/>
<dbReference type="GO" id="GO:0006355">
    <property type="term" value="P:regulation of DNA-templated transcription"/>
    <property type="evidence" value="ECO:0007669"/>
    <property type="project" value="UniProtKB-ARBA"/>
</dbReference>
<dbReference type="PANTHER" id="PTHR30595:SF6">
    <property type="entry name" value="SCHLAFEN ALBA-2 DOMAIN-CONTAINING PROTEIN"/>
    <property type="match status" value="1"/>
</dbReference>
<evidence type="ECO:0000313" key="2">
    <source>
        <dbReference type="EMBL" id="SDZ85849.1"/>
    </source>
</evidence>
<dbReference type="Gene3D" id="3.30.950.30">
    <property type="entry name" value="Schlafen, AAA domain"/>
    <property type="match status" value="1"/>
</dbReference>
<dbReference type="InterPro" id="IPR007421">
    <property type="entry name" value="Schlafen_AlbA_2_dom"/>
</dbReference>
<accession>A0A1H3WFC4</accession>
<dbReference type="CDD" id="cd00090">
    <property type="entry name" value="HTH_ARSR"/>
    <property type="match status" value="1"/>
</dbReference>
<dbReference type="Pfam" id="PF13412">
    <property type="entry name" value="HTH_24"/>
    <property type="match status" value="1"/>
</dbReference>
<dbReference type="SUPFAM" id="SSF46785">
    <property type="entry name" value="Winged helix' DNA-binding domain"/>
    <property type="match status" value="1"/>
</dbReference>
<dbReference type="InterPro" id="IPR036390">
    <property type="entry name" value="WH_DNA-bd_sf"/>
</dbReference>
<dbReference type="RefSeq" id="WP_092132122.1">
    <property type="nucleotide sequence ID" value="NZ_FNQK01000003.1"/>
</dbReference>
<dbReference type="PANTHER" id="PTHR30595">
    <property type="entry name" value="GLPR-RELATED TRANSCRIPTIONAL REPRESSOR"/>
    <property type="match status" value="1"/>
</dbReference>
<evidence type="ECO:0000313" key="3">
    <source>
        <dbReference type="Proteomes" id="UP000198846"/>
    </source>
</evidence>
<dbReference type="AlphaFoldDB" id="A0A1H3WFC4"/>
<dbReference type="InterPro" id="IPR036388">
    <property type="entry name" value="WH-like_DNA-bd_sf"/>
</dbReference>
<protein>
    <submittedName>
        <fullName evidence="2">Predicted transcriptional regulator, contains HTH domain</fullName>
    </submittedName>
</protein>
<dbReference type="Gene3D" id="1.10.10.10">
    <property type="entry name" value="Winged helix-like DNA-binding domain superfamily/Winged helix DNA-binding domain"/>
    <property type="match status" value="1"/>
</dbReference>
<sequence>MTETNRIEYKRELSDGLEKEVIAFLNYREGGIIHIGIDKDGNTYGLADADGDQLKIKDRLKNNIRPSALGLFDIVSEERDGKNILKIIVASGPEKPYHLKKYGMSEKGCFIRLGSAAEPMPQKMIDELFAKRTRNSISKIKAGRQDLGFGQLKIYYEESGYTLGKAFAKNLELLTEDGTFNYAGYLLADKNNTSIKVAKYSGITRTDLIESNEYGHECLVKATKQVIDKIAVENRTTTKITSKERQQANLWHPIALREAIINAFVHNDYTNEITPKFEIFTDRIEITSAGGLPEGLSKQEFFEGFSVPRNKELMRIFKDLELVEQLGSGIPRILEHYGKESFSFSDNFLRMTFIAKEVADESTIREDRQKGGVTGGAMGGVTGGAIDAIDILTKRQKEVLKLIATNTTITYTEIAEALGINESPVGKHINALKTKGFIKRHGGTQGYWEINLEKNQ</sequence>
<dbReference type="InterPro" id="IPR038475">
    <property type="entry name" value="RecG_C_sf"/>
</dbReference>
<reference evidence="2 3" key="1">
    <citation type="submission" date="2016-10" db="EMBL/GenBank/DDBJ databases">
        <authorList>
            <person name="de Groot N.N."/>
        </authorList>
    </citation>
    <scope>NUCLEOTIDE SEQUENCE [LARGE SCALE GENOMIC DNA]</scope>
    <source>
        <strain evidence="2 3">DSM 23842</strain>
    </source>
</reference>
<evidence type="ECO:0000259" key="1">
    <source>
        <dbReference type="Pfam" id="PF04326"/>
    </source>
</evidence>
<dbReference type="Proteomes" id="UP000198846">
    <property type="component" value="Unassembled WGS sequence"/>
</dbReference>
<dbReference type="STRING" id="283786.SAMN04487990_10366"/>
<dbReference type="OrthoDB" id="9807907at2"/>
<feature type="domain" description="Schlafen AlbA-2" evidence="1">
    <location>
        <begin position="3"/>
        <end position="120"/>
    </location>
</feature>
<dbReference type="EMBL" id="FNQK01000003">
    <property type="protein sequence ID" value="SDZ85849.1"/>
    <property type="molecule type" value="Genomic_DNA"/>
</dbReference>
<dbReference type="InterPro" id="IPR011991">
    <property type="entry name" value="ArsR-like_HTH"/>
</dbReference>
<gene>
    <name evidence="2" type="ORF">SAMN04487990_10366</name>
</gene>
<dbReference type="Pfam" id="PF04326">
    <property type="entry name" value="SLFN_AlbA_2"/>
    <property type="match status" value="1"/>
</dbReference>